<keyword evidence="2" id="KW-1185">Reference proteome</keyword>
<dbReference type="EMBL" id="JFZT01000057">
    <property type="protein sequence ID" value="EZQ02114.1"/>
    <property type="molecule type" value="Genomic_DNA"/>
</dbReference>
<dbReference type="AlphaFoldDB" id="A0A031LLK3"/>
<comment type="caution">
    <text evidence="1">The sequence shown here is derived from an EMBL/GenBank/DDBJ whole genome shotgun (WGS) entry which is preliminary data.</text>
</comment>
<name>A0A031LLK3_9CREN</name>
<dbReference type="RefSeq" id="WP_048100382.1">
    <property type="nucleotide sequence ID" value="NZ_JFZT01000057.1"/>
</dbReference>
<organism evidence="1 2">
    <name type="scientific">Candidatus Acidianus copahuensis</name>
    <dbReference type="NCBI Taxonomy" id="1160895"/>
    <lineage>
        <taxon>Archaea</taxon>
        <taxon>Thermoproteota</taxon>
        <taxon>Thermoprotei</taxon>
        <taxon>Sulfolobales</taxon>
        <taxon>Sulfolobaceae</taxon>
        <taxon>Acidianus</taxon>
    </lineage>
</organism>
<dbReference type="STRING" id="1160895.CM19_10960"/>
<evidence type="ECO:0000313" key="2">
    <source>
        <dbReference type="Proteomes" id="UP000024332"/>
    </source>
</evidence>
<proteinExistence type="predicted"/>
<reference evidence="1 2" key="1">
    <citation type="submission" date="2014-03" db="EMBL/GenBank/DDBJ databases">
        <title>Draft genome sequence of the novel thermoacidophilic archaea Acidianus copahuensis ALE1 strain, isolated from Copahue volcanic area in Neuquen Argentina.</title>
        <authorList>
            <person name="Urbieta M.S."/>
            <person name="Rascovan N."/>
            <person name="Castro C."/>
            <person name="Revale S."/>
            <person name="Giaveno M.A."/>
            <person name="Vazquez M.P."/>
            <person name="Donati E.R."/>
        </authorList>
    </citation>
    <scope>NUCLEOTIDE SEQUENCE [LARGE SCALE GENOMIC DNA]</scope>
    <source>
        <strain evidence="1 2">ALE1</strain>
    </source>
</reference>
<accession>A0A031LLK3</accession>
<sequence length="177" mass="20552">MEVIRSLNAILFSRSFPISFLREYFNNTSNVFNIDDCNVIIEEDERVPSFVKVIEISSEGKKSQETFEKLLRWMSLKTRLDEFVWAYHVEFTSKLEKSYPLSVPSTLPLVGNLMLKGIILSNVKDLDMHQREFSIVQIDNELKVIKRTKKYIGLSKIEKEAENLINIVFNGETSIPN</sequence>
<gene>
    <name evidence="1" type="ORF">CM19_10960</name>
</gene>
<dbReference type="OrthoDB" id="37148at2157"/>
<evidence type="ECO:0000313" key="1">
    <source>
        <dbReference type="EMBL" id="EZQ02114.1"/>
    </source>
</evidence>
<dbReference type="Proteomes" id="UP000024332">
    <property type="component" value="Unassembled WGS sequence"/>
</dbReference>
<protein>
    <submittedName>
        <fullName evidence="1">Uncharacterized protein</fullName>
    </submittedName>
</protein>